<organism evidence="2 3">
    <name type="scientific">Candidatus Sulfuritelmatomonas gaucii</name>
    <dbReference type="NCBI Taxonomy" id="2043161"/>
    <lineage>
        <taxon>Bacteria</taxon>
        <taxon>Pseudomonadati</taxon>
        <taxon>Acidobacteriota</taxon>
        <taxon>Terriglobia</taxon>
        <taxon>Terriglobales</taxon>
        <taxon>Acidobacteriaceae</taxon>
        <taxon>Candidatus Sulfuritelmatomonas</taxon>
    </lineage>
</organism>
<protein>
    <recommendedName>
        <fullName evidence="1">DUF7684 domain-containing protein</fullName>
    </recommendedName>
</protein>
<accession>A0A2N9L722</accession>
<dbReference type="InterPro" id="IPR056101">
    <property type="entry name" value="DUF7684"/>
</dbReference>
<evidence type="ECO:0000313" key="3">
    <source>
        <dbReference type="Proteomes" id="UP000239735"/>
    </source>
</evidence>
<proteinExistence type="predicted"/>
<feature type="domain" description="DUF7684" evidence="1">
    <location>
        <begin position="1"/>
        <end position="48"/>
    </location>
</feature>
<gene>
    <name evidence="2" type="ORF">SBA5_20007</name>
</gene>
<dbReference type="EMBL" id="OKRB01000075">
    <property type="protein sequence ID" value="SPE19060.1"/>
    <property type="molecule type" value="Genomic_DNA"/>
</dbReference>
<dbReference type="Proteomes" id="UP000239735">
    <property type="component" value="Unassembled WGS sequence"/>
</dbReference>
<dbReference type="Pfam" id="PF24733">
    <property type="entry name" value="DUF7684"/>
    <property type="match status" value="1"/>
</dbReference>
<sequence>MTTWHVGEPISEALWFFANCAFPADDFAPDCTDWVAISVANQDWEQEITGELVGDNQGFPL</sequence>
<name>A0A2N9L722_9BACT</name>
<evidence type="ECO:0000259" key="1">
    <source>
        <dbReference type="Pfam" id="PF24733"/>
    </source>
</evidence>
<dbReference type="AlphaFoldDB" id="A0A2N9L722"/>
<evidence type="ECO:0000313" key="2">
    <source>
        <dbReference type="EMBL" id="SPE19060.1"/>
    </source>
</evidence>
<reference evidence="3" key="1">
    <citation type="submission" date="2018-02" db="EMBL/GenBank/DDBJ databases">
        <authorList>
            <person name="Hausmann B."/>
        </authorList>
    </citation>
    <scope>NUCLEOTIDE SEQUENCE [LARGE SCALE GENOMIC DNA]</scope>
    <source>
        <strain evidence="3">Peat soil MAG SbA5</strain>
    </source>
</reference>